<organism evidence="6 7">
    <name type="scientific">Neptunomonas japonica JAMM 1380</name>
    <dbReference type="NCBI Taxonomy" id="1441457"/>
    <lineage>
        <taxon>Bacteria</taxon>
        <taxon>Pseudomonadati</taxon>
        <taxon>Pseudomonadota</taxon>
        <taxon>Gammaproteobacteria</taxon>
        <taxon>Oceanospirillales</taxon>
        <taxon>Oceanospirillaceae</taxon>
        <taxon>Neptunomonas</taxon>
    </lineage>
</organism>
<evidence type="ECO:0000256" key="4">
    <source>
        <dbReference type="ARBA" id="ARBA00023136"/>
    </source>
</evidence>
<evidence type="ECO:0000256" key="1">
    <source>
        <dbReference type="ARBA" id="ARBA00004167"/>
    </source>
</evidence>
<dbReference type="Pfam" id="PF04357">
    <property type="entry name" value="TamB"/>
    <property type="match status" value="1"/>
</dbReference>
<comment type="subcellular location">
    <subcellularLocation>
        <location evidence="1">Membrane</location>
        <topology evidence="1">Single-pass membrane protein</topology>
    </subcellularLocation>
</comment>
<dbReference type="GO" id="GO:0005886">
    <property type="term" value="C:plasma membrane"/>
    <property type="evidence" value="ECO:0007669"/>
    <property type="project" value="InterPro"/>
</dbReference>
<evidence type="ECO:0000259" key="5">
    <source>
        <dbReference type="Pfam" id="PF04357"/>
    </source>
</evidence>
<keyword evidence="3" id="KW-1133">Transmembrane helix</keyword>
<keyword evidence="4" id="KW-0472">Membrane</keyword>
<keyword evidence="7" id="KW-1185">Reference proteome</keyword>
<sequence>MKLIYKRLAWCVLATFAVLFALLLTAVIYFAATTHGLQQLVSLGQRWAPGELQVEHVEGTLLGQVSLQSVSYQDKSIDVSFKQLQWAWSPNELLNGLIDVQSILLEQPVITLHASTAEAASVEPPTRSLLPLSMPDIALPLQLRIEDLQLKRLVLNQAKQIDQSESAPVLIDYLKLKMHSQEKAVIVDELQLIAQQGLSQLDAQVSGKVHPQGDYLFSLSTQWEVQQPETKALKGKGILSGGLTKLIVQQQLSGIFDGALSLLLRLSADTLFVDELKIIQAGEQAGAGLSLSGEVSDLQKTAKITLDGRWENVNYPLQGDAVYSSKRGKVKLSGDIENYHLMLDSELAGASIPDGRWVLEADGDKQGFSAFTLQGDTLEGQLLGNGNVAWQPSLNWQLAIKGKQINPGSQWEEWPAKLDFLLSSSGSLQASRGLQLQAGLSSLQGTLRNQPIEGVAEVSLAGSELTIKQLRLNVANAQLQATGTAGQKMNLEWLLKAPSLASVLPNAAGDLTGNGTLHGPLDQLQLVADLKGNGLQFEDYQLGKLDAGLDIDLSAQRRSNVRVKAANLSLAGQRWQSLLIEGGGTPLQHQLTMALEQGPVDVKLQARGQWESSQWSGFLTQTDLQNEIMGTWQLLHTVSVTGSADKAALDDFCLQRVPVSVVGSGQICVTTAWSKKSGSQGRFNVSQLALNQFEPLLPASTQVEGKMHGQGTFQQINGEKPDFSASINVVASQLQLENTDLSVKADDLRLLLSGKQSRIKADLQLPLVQPVGQVEASIVIDDAYGEGRLTGSLQAALSDLEFVSLFSPELQAVKGQVESKLVLRGSLKKPQVKGFLKLQEAQAELPALGIALEAINLEIHDQPTTDQLGLTGSLYSGKGLLALSGVLDPLKYSGQIKLKGKDFQLAATNEIQAWVSPDLSLSITPALVSVRGEIKIPKAQLSPPKVASITPLSSDVVIVDSNSERSATIPVKQALDAQVRITLGDKVEVDAVGFQGRLEGSVLVEDDGRRATRATGSMAVAAGKYRLYGQDLNIERGSLVFSGGPVDNPGLDLRVSRIVEEVTAGAKVGGTLKEPRLTLFSEPSMPESSLLSYLLFGRAPGAANATASEQELLFRAASALTLKGGNVVAEKLSNLFDVNELGLEGDSLNDTSFYIGKYLSPKLYVKYGVGILEPTSTFFMRYLLSKRWSIESQTGTNSSGGDIIYTFEH</sequence>
<name>A0A7R6PMV3_9GAMM</name>
<reference evidence="6 7" key="1">
    <citation type="journal article" date="2008" name="Int. J. Syst. Evol. Microbiol.">
        <title>Neptunomonas japonica sp. nov., an Osedax japonicus symbiont-like bacterium isolated from sediment adjacent to sperm whale carcasses off Kagoshima, Japan.</title>
        <authorList>
            <person name="Miyazaki M."/>
            <person name="Nogi Y."/>
            <person name="Fujiwara Y."/>
            <person name="Kawato M."/>
            <person name="Kubokawa K."/>
            <person name="Horikoshi K."/>
        </authorList>
    </citation>
    <scope>NUCLEOTIDE SEQUENCE [LARGE SCALE GENOMIC DNA]</scope>
    <source>
        <strain evidence="6 7">JAMM 1380</strain>
    </source>
</reference>
<dbReference type="PANTHER" id="PTHR36985">
    <property type="entry name" value="TRANSLOCATION AND ASSEMBLY MODULE SUBUNIT TAMB"/>
    <property type="match status" value="1"/>
</dbReference>
<dbReference type="PANTHER" id="PTHR36985:SF1">
    <property type="entry name" value="TRANSLOCATION AND ASSEMBLY MODULE SUBUNIT TAMB"/>
    <property type="match status" value="1"/>
</dbReference>
<dbReference type="KEGG" id="njp:NEJAP_3138"/>
<dbReference type="InterPro" id="IPR007452">
    <property type="entry name" value="TamB_C"/>
</dbReference>
<evidence type="ECO:0000313" key="6">
    <source>
        <dbReference type="EMBL" id="BBB31076.1"/>
    </source>
</evidence>
<dbReference type="EMBL" id="AP014546">
    <property type="protein sequence ID" value="BBB31076.1"/>
    <property type="molecule type" value="Genomic_DNA"/>
</dbReference>
<dbReference type="AlphaFoldDB" id="A0A7R6PMV3"/>
<evidence type="ECO:0000256" key="2">
    <source>
        <dbReference type="ARBA" id="ARBA00022692"/>
    </source>
</evidence>
<dbReference type="GO" id="GO:0097347">
    <property type="term" value="C:TAM protein secretion complex"/>
    <property type="evidence" value="ECO:0007669"/>
    <property type="project" value="TreeGrafter"/>
</dbReference>
<dbReference type="Proteomes" id="UP000595332">
    <property type="component" value="Chromosome"/>
</dbReference>
<gene>
    <name evidence="6" type="ORF">NEJAP_3138</name>
</gene>
<feature type="domain" description="Translocation and assembly module TamB C-terminal" evidence="5">
    <location>
        <begin position="876"/>
        <end position="1208"/>
    </location>
</feature>
<protein>
    <recommendedName>
        <fullName evidence="5">Translocation and assembly module TamB C-terminal domain-containing protein</fullName>
    </recommendedName>
</protein>
<proteinExistence type="predicted"/>
<dbReference type="RefSeq" id="WP_201348206.1">
    <property type="nucleotide sequence ID" value="NZ_AP014546.1"/>
</dbReference>
<accession>A0A7R6PMV3</accession>
<dbReference type="GO" id="GO:0009306">
    <property type="term" value="P:protein secretion"/>
    <property type="evidence" value="ECO:0007669"/>
    <property type="project" value="InterPro"/>
</dbReference>
<keyword evidence="2" id="KW-0812">Transmembrane</keyword>
<evidence type="ECO:0000313" key="7">
    <source>
        <dbReference type="Proteomes" id="UP000595332"/>
    </source>
</evidence>
<evidence type="ECO:0000256" key="3">
    <source>
        <dbReference type="ARBA" id="ARBA00022989"/>
    </source>
</evidence>